<evidence type="ECO:0000313" key="2">
    <source>
        <dbReference type="Proteomes" id="UP000604661"/>
    </source>
</evidence>
<dbReference type="RefSeq" id="WP_190971519.1">
    <property type="nucleotide sequence ID" value="NZ_JACJTE010000091.1"/>
</dbReference>
<dbReference type="EMBL" id="JACJTE010000091">
    <property type="protein sequence ID" value="MBD2565523.1"/>
    <property type="molecule type" value="Genomic_DNA"/>
</dbReference>
<reference evidence="1 2" key="1">
    <citation type="journal article" date="2020" name="ISME J.">
        <title>Comparative genomics reveals insights into cyanobacterial evolution and habitat adaptation.</title>
        <authorList>
            <person name="Chen M.Y."/>
            <person name="Teng W.K."/>
            <person name="Zhao L."/>
            <person name="Hu C.X."/>
            <person name="Zhou Y.K."/>
            <person name="Han B.P."/>
            <person name="Song L.R."/>
            <person name="Shu W.S."/>
        </authorList>
    </citation>
    <scope>NUCLEOTIDE SEQUENCE [LARGE SCALE GENOMIC DNA]</scope>
    <source>
        <strain evidence="1 2">FACHB-391</strain>
    </source>
</reference>
<gene>
    <name evidence="1" type="ORF">H6G95_34165</name>
</gene>
<evidence type="ECO:0000313" key="1">
    <source>
        <dbReference type="EMBL" id="MBD2565523.1"/>
    </source>
</evidence>
<name>A0ABR8F7P0_NOSLI</name>
<sequence>MFASRSVYVCEPQHLNSTDFSTSESNETPDSKQVTTTLAALPEQLTYENLSEKSHLLSLRDQLRFMFNPALRQSYEAYIHEQAGVAGHKTLVTKNLHQASNLTIANLYYYFKIRNGSETEKAEVLEARAV</sequence>
<dbReference type="Proteomes" id="UP000604661">
    <property type="component" value="Unassembled WGS sequence"/>
</dbReference>
<organism evidence="1 2">
    <name type="scientific">Nostoc linckia FACHB-391</name>
    <dbReference type="NCBI Taxonomy" id="2692906"/>
    <lineage>
        <taxon>Bacteria</taxon>
        <taxon>Bacillati</taxon>
        <taxon>Cyanobacteriota</taxon>
        <taxon>Cyanophyceae</taxon>
        <taxon>Nostocales</taxon>
        <taxon>Nostocaceae</taxon>
        <taxon>Nostoc</taxon>
    </lineage>
</organism>
<keyword evidence="2" id="KW-1185">Reference proteome</keyword>
<protein>
    <submittedName>
        <fullName evidence="1">Uncharacterized protein</fullName>
    </submittedName>
</protein>
<accession>A0ABR8F7P0</accession>
<proteinExistence type="predicted"/>
<comment type="caution">
    <text evidence="1">The sequence shown here is derived from an EMBL/GenBank/DDBJ whole genome shotgun (WGS) entry which is preliminary data.</text>
</comment>